<dbReference type="Pfam" id="PF08241">
    <property type="entry name" value="Methyltransf_11"/>
    <property type="match status" value="1"/>
</dbReference>
<keyword evidence="1 3" id="KW-0808">Transferase</keyword>
<evidence type="ECO:0000313" key="3">
    <source>
        <dbReference type="EMBL" id="MFC6866026.1"/>
    </source>
</evidence>
<dbReference type="RefSeq" id="WP_345406852.1">
    <property type="nucleotide sequence ID" value="NZ_BAABLA010000123.1"/>
</dbReference>
<protein>
    <submittedName>
        <fullName evidence="3">Class I SAM-dependent methyltransferase</fullName>
        <ecNumber evidence="3">2.1.1.-</ecNumber>
    </submittedName>
</protein>
<dbReference type="GO" id="GO:0008168">
    <property type="term" value="F:methyltransferase activity"/>
    <property type="evidence" value="ECO:0007669"/>
    <property type="project" value="UniProtKB-KW"/>
</dbReference>
<name>A0ABW2BSL7_9PSEU</name>
<dbReference type="InterPro" id="IPR050447">
    <property type="entry name" value="Erg6_SMT_methyltransf"/>
</dbReference>
<dbReference type="EC" id="2.1.1.-" evidence="3"/>
<keyword evidence="4" id="KW-1185">Reference proteome</keyword>
<feature type="domain" description="Methyltransferase type 11" evidence="2">
    <location>
        <begin position="67"/>
        <end position="162"/>
    </location>
</feature>
<dbReference type="InterPro" id="IPR013216">
    <property type="entry name" value="Methyltransf_11"/>
</dbReference>
<accession>A0ABW2BSL7</accession>
<dbReference type="SUPFAM" id="SSF53335">
    <property type="entry name" value="S-adenosyl-L-methionine-dependent methyltransferases"/>
    <property type="match status" value="1"/>
</dbReference>
<dbReference type="CDD" id="cd02440">
    <property type="entry name" value="AdoMet_MTases"/>
    <property type="match status" value="1"/>
</dbReference>
<evidence type="ECO:0000313" key="4">
    <source>
        <dbReference type="Proteomes" id="UP001596337"/>
    </source>
</evidence>
<dbReference type="PANTHER" id="PTHR44068">
    <property type="entry name" value="ZGC:194242"/>
    <property type="match status" value="1"/>
</dbReference>
<dbReference type="EMBL" id="JBHSXX010000001">
    <property type="protein sequence ID" value="MFC6866026.1"/>
    <property type="molecule type" value="Genomic_DNA"/>
</dbReference>
<reference evidence="4" key="1">
    <citation type="journal article" date="2019" name="Int. J. Syst. Evol. Microbiol.">
        <title>The Global Catalogue of Microorganisms (GCM) 10K type strain sequencing project: providing services to taxonomists for standard genome sequencing and annotation.</title>
        <authorList>
            <consortium name="The Broad Institute Genomics Platform"/>
            <consortium name="The Broad Institute Genome Sequencing Center for Infectious Disease"/>
            <person name="Wu L."/>
            <person name="Ma J."/>
        </authorList>
    </citation>
    <scope>NUCLEOTIDE SEQUENCE [LARGE SCALE GENOMIC DNA]</scope>
    <source>
        <strain evidence="4">KCTC 32255</strain>
    </source>
</reference>
<evidence type="ECO:0000256" key="1">
    <source>
        <dbReference type="ARBA" id="ARBA00022679"/>
    </source>
</evidence>
<proteinExistence type="predicted"/>
<dbReference type="InterPro" id="IPR029063">
    <property type="entry name" value="SAM-dependent_MTases_sf"/>
</dbReference>
<keyword evidence="3" id="KW-0489">Methyltransferase</keyword>
<dbReference type="PANTHER" id="PTHR44068:SF11">
    <property type="entry name" value="GERANYL DIPHOSPHATE 2-C-METHYLTRANSFERASE"/>
    <property type="match status" value="1"/>
</dbReference>
<dbReference type="Gene3D" id="3.40.50.150">
    <property type="entry name" value="Vaccinia Virus protein VP39"/>
    <property type="match status" value="1"/>
</dbReference>
<dbReference type="GO" id="GO:0032259">
    <property type="term" value="P:methylation"/>
    <property type="evidence" value="ECO:0007669"/>
    <property type="project" value="UniProtKB-KW"/>
</dbReference>
<evidence type="ECO:0000259" key="2">
    <source>
        <dbReference type="Pfam" id="PF08241"/>
    </source>
</evidence>
<dbReference type="Proteomes" id="UP001596337">
    <property type="component" value="Unassembled WGS sequence"/>
</dbReference>
<comment type="caution">
    <text evidence="3">The sequence shown here is derived from an EMBL/GenBank/DDBJ whole genome shotgun (WGS) entry which is preliminary data.</text>
</comment>
<sequence>MTETGHATSGTETAVASTDETKACCAASYGSDAVALVLGESYHPGGLTLTRRLADRLGLRSGESVMDVAAGPGATAKLLASEFGVDVDGVDLGEATVATARLAAAEAGLSERVRFHLGDAERIPLPDATFDALVCECAFCTFPDKATAAAEFARVLRPGGRVGITDVTITDTGLPDELSTLAAWVACIADARPVAEYSRIVGEAGLAVTHTERHDNAIARMVEQIDARVRMLRMTAGKRLADAGVDVDAVLRYCSLAKQAIDDGVIGYALLIAERR</sequence>
<gene>
    <name evidence="3" type="ORF">ACFQGD_02585</name>
</gene>
<organism evidence="3 4">
    <name type="scientific">Haloechinothrix salitolerans</name>
    <dbReference type="NCBI Taxonomy" id="926830"/>
    <lineage>
        <taxon>Bacteria</taxon>
        <taxon>Bacillati</taxon>
        <taxon>Actinomycetota</taxon>
        <taxon>Actinomycetes</taxon>
        <taxon>Pseudonocardiales</taxon>
        <taxon>Pseudonocardiaceae</taxon>
        <taxon>Haloechinothrix</taxon>
    </lineage>
</organism>